<organism evidence="1 2">
    <name type="scientific">Oxalicibacterium faecigallinarum</name>
    <dbReference type="NCBI Taxonomy" id="573741"/>
    <lineage>
        <taxon>Bacteria</taxon>
        <taxon>Pseudomonadati</taxon>
        <taxon>Pseudomonadota</taxon>
        <taxon>Betaproteobacteria</taxon>
        <taxon>Burkholderiales</taxon>
        <taxon>Oxalobacteraceae</taxon>
        <taxon>Oxalicibacterium</taxon>
    </lineage>
</organism>
<protein>
    <submittedName>
        <fullName evidence="1">Uncharacterized protein</fullName>
    </submittedName>
</protein>
<dbReference type="AlphaFoldDB" id="A0A8J3AS99"/>
<dbReference type="Proteomes" id="UP000642180">
    <property type="component" value="Unassembled WGS sequence"/>
</dbReference>
<comment type="caution">
    <text evidence="1">The sequence shown here is derived from an EMBL/GenBank/DDBJ whole genome shotgun (WGS) entry which is preliminary data.</text>
</comment>
<dbReference type="EMBL" id="BMDI01000001">
    <property type="protein sequence ID" value="GGI15962.1"/>
    <property type="molecule type" value="Genomic_DNA"/>
</dbReference>
<name>A0A8J3AS99_9BURK</name>
<accession>A0A8J3AS99</accession>
<keyword evidence="2" id="KW-1185">Reference proteome</keyword>
<reference evidence="2" key="1">
    <citation type="journal article" date="2019" name="Int. J. Syst. Evol. Microbiol.">
        <title>The Global Catalogue of Microorganisms (GCM) 10K type strain sequencing project: providing services to taxonomists for standard genome sequencing and annotation.</title>
        <authorList>
            <consortium name="The Broad Institute Genomics Platform"/>
            <consortium name="The Broad Institute Genome Sequencing Center for Infectious Disease"/>
            <person name="Wu L."/>
            <person name="Ma J."/>
        </authorList>
    </citation>
    <scope>NUCLEOTIDE SEQUENCE [LARGE SCALE GENOMIC DNA]</scope>
    <source>
        <strain evidence="2">CCM 2767</strain>
    </source>
</reference>
<sequence>MQFNYDNLTYLTIVKTGSLLPREAVFIRFLHIDIEKASLSTGNRLINVTNDFLTTTENP</sequence>
<evidence type="ECO:0000313" key="2">
    <source>
        <dbReference type="Proteomes" id="UP000642180"/>
    </source>
</evidence>
<gene>
    <name evidence="1" type="ORF">GCM10008066_01580</name>
</gene>
<evidence type="ECO:0000313" key="1">
    <source>
        <dbReference type="EMBL" id="GGI15962.1"/>
    </source>
</evidence>
<proteinExistence type="predicted"/>